<dbReference type="InterPro" id="IPR039425">
    <property type="entry name" value="RNA_pol_sigma-70-like"/>
</dbReference>
<evidence type="ECO:0000256" key="3">
    <source>
        <dbReference type="ARBA" id="ARBA00023082"/>
    </source>
</evidence>
<comment type="caution">
    <text evidence="7">The sequence shown here is derived from an EMBL/GenBank/DDBJ whole genome shotgun (WGS) entry which is preliminary data.</text>
</comment>
<comment type="similarity">
    <text evidence="1">Belongs to the sigma-70 factor family. ECF subfamily.</text>
</comment>
<dbReference type="SUPFAM" id="SSF88659">
    <property type="entry name" value="Sigma3 and sigma4 domains of RNA polymerase sigma factors"/>
    <property type="match status" value="1"/>
</dbReference>
<name>A0A841JLX3_9BACT</name>
<dbReference type="AlphaFoldDB" id="A0A841JLX3"/>
<evidence type="ECO:0000259" key="6">
    <source>
        <dbReference type="Pfam" id="PF08281"/>
    </source>
</evidence>
<evidence type="ECO:0000256" key="2">
    <source>
        <dbReference type="ARBA" id="ARBA00023015"/>
    </source>
</evidence>
<dbReference type="EMBL" id="JACHEK010000001">
    <property type="protein sequence ID" value="MBB6142346.1"/>
    <property type="molecule type" value="Genomic_DNA"/>
</dbReference>
<reference evidence="7 8" key="1">
    <citation type="submission" date="2020-08" db="EMBL/GenBank/DDBJ databases">
        <title>Genomic Encyclopedia of Type Strains, Phase IV (KMG-IV): sequencing the most valuable type-strain genomes for metagenomic binning, comparative biology and taxonomic classification.</title>
        <authorList>
            <person name="Goeker M."/>
        </authorList>
    </citation>
    <scope>NUCLEOTIDE SEQUENCE [LARGE SCALE GENOMIC DNA]</scope>
    <source>
        <strain evidence="7 8">DSM 103733</strain>
    </source>
</reference>
<accession>A0A841JLX3</accession>
<protein>
    <submittedName>
        <fullName evidence="7">RNA polymerase sigma-70 factor (ECF subfamily)</fullName>
    </submittedName>
</protein>
<evidence type="ECO:0000313" key="8">
    <source>
        <dbReference type="Proteomes" id="UP000538666"/>
    </source>
</evidence>
<dbReference type="PANTHER" id="PTHR43133">
    <property type="entry name" value="RNA POLYMERASE ECF-TYPE SIGMA FACTO"/>
    <property type="match status" value="1"/>
</dbReference>
<dbReference type="PANTHER" id="PTHR43133:SF62">
    <property type="entry name" value="RNA POLYMERASE SIGMA FACTOR SIGZ"/>
    <property type="match status" value="1"/>
</dbReference>
<keyword evidence="4" id="KW-0804">Transcription</keyword>
<dbReference type="GO" id="GO:0006352">
    <property type="term" value="P:DNA-templated transcription initiation"/>
    <property type="evidence" value="ECO:0007669"/>
    <property type="project" value="InterPro"/>
</dbReference>
<dbReference type="InterPro" id="IPR007627">
    <property type="entry name" value="RNA_pol_sigma70_r2"/>
</dbReference>
<dbReference type="Gene3D" id="1.10.10.10">
    <property type="entry name" value="Winged helix-like DNA-binding domain superfamily/Winged helix DNA-binding domain"/>
    <property type="match status" value="1"/>
</dbReference>
<evidence type="ECO:0000313" key="7">
    <source>
        <dbReference type="EMBL" id="MBB6142346.1"/>
    </source>
</evidence>
<evidence type="ECO:0000256" key="1">
    <source>
        <dbReference type="ARBA" id="ARBA00010641"/>
    </source>
</evidence>
<proteinExistence type="inferred from homology"/>
<dbReference type="RefSeq" id="WP_231581106.1">
    <property type="nucleotide sequence ID" value="NZ_JACHEK010000001.1"/>
</dbReference>
<dbReference type="GO" id="GO:0016987">
    <property type="term" value="F:sigma factor activity"/>
    <property type="evidence" value="ECO:0007669"/>
    <property type="project" value="UniProtKB-KW"/>
</dbReference>
<keyword evidence="3" id="KW-0731">Sigma factor</keyword>
<feature type="domain" description="RNA polymerase sigma-70 region 2" evidence="5">
    <location>
        <begin position="26"/>
        <end position="93"/>
    </location>
</feature>
<dbReference type="Pfam" id="PF08281">
    <property type="entry name" value="Sigma70_r4_2"/>
    <property type="match status" value="1"/>
</dbReference>
<dbReference type="CDD" id="cd06171">
    <property type="entry name" value="Sigma70_r4"/>
    <property type="match status" value="1"/>
</dbReference>
<sequence>MNAGQIEDGVLLDRITSGDQDAMARFFERYSPMVYSVALRVLKDSGEAEDVVQEIFVRVWKNPAAFVSGKGSLGGWLVVVARNRAIDTLRRRRPSDPIELFSLPSSTNLASEAERSVLMQKIRVAMHELPVEQQKSVELAYFEGLSHSEIAQQTGDPLGTVKTRIRLALLSLRKVLTA</sequence>
<dbReference type="InterPro" id="IPR013324">
    <property type="entry name" value="RNA_pol_sigma_r3/r4-like"/>
</dbReference>
<dbReference type="InterPro" id="IPR013325">
    <property type="entry name" value="RNA_pol_sigma_r2"/>
</dbReference>
<evidence type="ECO:0000256" key="4">
    <source>
        <dbReference type="ARBA" id="ARBA00023163"/>
    </source>
</evidence>
<keyword evidence="8" id="KW-1185">Reference proteome</keyword>
<dbReference type="GO" id="GO:0003677">
    <property type="term" value="F:DNA binding"/>
    <property type="evidence" value="ECO:0007669"/>
    <property type="project" value="InterPro"/>
</dbReference>
<feature type="domain" description="RNA polymerase sigma factor 70 region 4 type 2" evidence="6">
    <location>
        <begin position="120"/>
        <end position="171"/>
    </location>
</feature>
<gene>
    <name evidence="7" type="ORF">HNQ77_000284</name>
</gene>
<dbReference type="InterPro" id="IPR014284">
    <property type="entry name" value="RNA_pol_sigma-70_dom"/>
</dbReference>
<keyword evidence="2" id="KW-0805">Transcription regulation</keyword>
<organism evidence="7 8">
    <name type="scientific">Silvibacterium bohemicum</name>
    <dbReference type="NCBI Taxonomy" id="1577686"/>
    <lineage>
        <taxon>Bacteria</taxon>
        <taxon>Pseudomonadati</taxon>
        <taxon>Acidobacteriota</taxon>
        <taxon>Terriglobia</taxon>
        <taxon>Terriglobales</taxon>
        <taxon>Acidobacteriaceae</taxon>
        <taxon>Silvibacterium</taxon>
    </lineage>
</organism>
<dbReference type="Proteomes" id="UP000538666">
    <property type="component" value="Unassembled WGS sequence"/>
</dbReference>
<dbReference type="NCBIfam" id="TIGR02937">
    <property type="entry name" value="sigma70-ECF"/>
    <property type="match status" value="1"/>
</dbReference>
<dbReference type="SUPFAM" id="SSF88946">
    <property type="entry name" value="Sigma2 domain of RNA polymerase sigma factors"/>
    <property type="match status" value="1"/>
</dbReference>
<dbReference type="Gene3D" id="1.10.1740.10">
    <property type="match status" value="1"/>
</dbReference>
<dbReference type="Pfam" id="PF04542">
    <property type="entry name" value="Sigma70_r2"/>
    <property type="match status" value="1"/>
</dbReference>
<evidence type="ECO:0000259" key="5">
    <source>
        <dbReference type="Pfam" id="PF04542"/>
    </source>
</evidence>
<dbReference type="InterPro" id="IPR036388">
    <property type="entry name" value="WH-like_DNA-bd_sf"/>
</dbReference>
<dbReference type="InterPro" id="IPR013249">
    <property type="entry name" value="RNA_pol_sigma70_r4_t2"/>
</dbReference>